<evidence type="ECO:0000313" key="5">
    <source>
        <dbReference type="Proteomes" id="UP000825002"/>
    </source>
</evidence>
<feature type="domain" description="Ig-like" evidence="3">
    <location>
        <begin position="138"/>
        <end position="170"/>
    </location>
</feature>
<dbReference type="SUPFAM" id="SSF48726">
    <property type="entry name" value="Immunoglobulin"/>
    <property type="match status" value="1"/>
</dbReference>
<organism evidence="4 5">
    <name type="scientific">Fragariocoptes setiger</name>
    <dbReference type="NCBI Taxonomy" id="1670756"/>
    <lineage>
        <taxon>Eukaryota</taxon>
        <taxon>Metazoa</taxon>
        <taxon>Ecdysozoa</taxon>
        <taxon>Arthropoda</taxon>
        <taxon>Chelicerata</taxon>
        <taxon>Arachnida</taxon>
        <taxon>Acari</taxon>
        <taxon>Acariformes</taxon>
        <taxon>Trombidiformes</taxon>
        <taxon>Prostigmata</taxon>
        <taxon>Eupodina</taxon>
        <taxon>Eriophyoidea</taxon>
        <taxon>Phytoptidae</taxon>
        <taxon>Fragariocoptes</taxon>
    </lineage>
</organism>
<feature type="compositionally biased region" description="Polar residues" evidence="1">
    <location>
        <begin position="353"/>
        <end position="366"/>
    </location>
</feature>
<dbReference type="PANTHER" id="PTHR21261:SF15">
    <property type="entry name" value="BEATEN PATH IIIA, ISOFORM D-RELATED"/>
    <property type="match status" value="1"/>
</dbReference>
<dbReference type="InterPro" id="IPR013783">
    <property type="entry name" value="Ig-like_fold"/>
</dbReference>
<feature type="signal peptide" evidence="2">
    <location>
        <begin position="1"/>
        <end position="20"/>
    </location>
</feature>
<evidence type="ECO:0000313" key="4">
    <source>
        <dbReference type="EMBL" id="KAG9510311.1"/>
    </source>
</evidence>
<dbReference type="PROSITE" id="PS50835">
    <property type="entry name" value="IG_LIKE"/>
    <property type="match status" value="2"/>
</dbReference>
<dbReference type="PANTHER" id="PTHR21261">
    <property type="entry name" value="BEAT PROTEIN"/>
    <property type="match status" value="1"/>
</dbReference>
<evidence type="ECO:0000256" key="1">
    <source>
        <dbReference type="SAM" id="MobiDB-lite"/>
    </source>
</evidence>
<proteinExistence type="predicted"/>
<protein>
    <recommendedName>
        <fullName evidence="3">Ig-like domain-containing protein</fullName>
    </recommendedName>
</protein>
<dbReference type="Proteomes" id="UP000825002">
    <property type="component" value="Unassembled WGS sequence"/>
</dbReference>
<name>A0ABQ7SA82_9ACAR</name>
<dbReference type="Gene3D" id="2.60.40.10">
    <property type="entry name" value="Immunoglobulins"/>
    <property type="match status" value="2"/>
</dbReference>
<dbReference type="EMBL" id="JAIFTH010000178">
    <property type="protein sequence ID" value="KAG9510311.1"/>
    <property type="molecule type" value="Genomic_DNA"/>
</dbReference>
<gene>
    <name evidence="4" type="ORF">GZH46_01156</name>
</gene>
<comment type="caution">
    <text evidence="4">The sequence shown here is derived from an EMBL/GenBank/DDBJ whole genome shotgun (WGS) entry which is preliminary data.</text>
</comment>
<evidence type="ECO:0000259" key="3">
    <source>
        <dbReference type="PROSITE" id="PS50835"/>
    </source>
</evidence>
<keyword evidence="2" id="KW-0732">Signal</keyword>
<dbReference type="InterPro" id="IPR036179">
    <property type="entry name" value="Ig-like_dom_sf"/>
</dbReference>
<dbReference type="InterPro" id="IPR013151">
    <property type="entry name" value="Immunoglobulin_dom"/>
</dbReference>
<dbReference type="Pfam" id="PF00047">
    <property type="entry name" value="ig"/>
    <property type="match status" value="1"/>
</dbReference>
<feature type="domain" description="Ig-like" evidence="3">
    <location>
        <begin position="35"/>
        <end position="122"/>
    </location>
</feature>
<evidence type="ECO:0000256" key="2">
    <source>
        <dbReference type="SAM" id="SignalP"/>
    </source>
</evidence>
<sequence>MLLRYCCFLNVLALVNMAEAIYIIGLDMPRYVTYGDSVELACLYELQDDVLYAVKWYKDEQEFFRHVQHDWPHGQYIQMDGVTVDLDNSNAISVYLINVTFKTGGIYRCEVSTDAPSFATVAAAKYLNVAYWPEEASPTLTTMTRFYKMDETAQLECSTSGSRPAAQISWSIHPLVFRTISNPNTANQSLELANDSFVVVSARTVISTRPLNGVDDTLESTQSTLKMLLNQRLVNFLLQHNINGSSVLLDRYIGFTSGASREIQEPRNRDSSISTSVTHSVPVRARAYTFLVKCVATMMNETTTNSHTTISLVLEDDVLHKQPSHPDSDLEMTKTNVQIRQEAVLSHHKRGQGNLQYPSSTHAQSMTKDDASDVGLRIIQPELYVVILSILVGSFFEMNHFS</sequence>
<dbReference type="InterPro" id="IPR007110">
    <property type="entry name" value="Ig-like_dom"/>
</dbReference>
<accession>A0ABQ7SA82</accession>
<feature type="region of interest" description="Disordered" evidence="1">
    <location>
        <begin position="348"/>
        <end position="368"/>
    </location>
</feature>
<feature type="chain" id="PRO_5046418273" description="Ig-like domain-containing protein" evidence="2">
    <location>
        <begin position="21"/>
        <end position="402"/>
    </location>
</feature>
<keyword evidence="5" id="KW-1185">Reference proteome</keyword>
<reference evidence="4 5" key="1">
    <citation type="submission" date="2020-10" db="EMBL/GenBank/DDBJ databases">
        <authorList>
            <person name="Klimov P.B."/>
            <person name="Dyachkov S.M."/>
            <person name="Chetverikov P.E."/>
        </authorList>
    </citation>
    <scope>NUCLEOTIDE SEQUENCE [LARGE SCALE GENOMIC DNA]</scope>
    <source>
        <strain evidence="4">BMOC 18-1129-001#AD2665</strain>
        <tissue evidence="4">Entire mites</tissue>
    </source>
</reference>